<dbReference type="Proteomes" id="UP000243077">
    <property type="component" value="Chromosome"/>
</dbReference>
<dbReference type="EC" id="3.1.1.5" evidence="2"/>
<evidence type="ECO:0000313" key="2">
    <source>
        <dbReference type="EMBL" id="AVG23094.1"/>
    </source>
</evidence>
<feature type="domain" description="SGNH hydrolase-type esterase" evidence="1">
    <location>
        <begin position="68"/>
        <end position="243"/>
    </location>
</feature>
<sequence>MVVNLDSGPRVQPAQLWHKLARPAGHALAPLLIGQGRLARAKRGRLPNAPMPWSGVIEGPKALSVLGLGDSTIAGVGVYNPMLGLTSQFAKALYAHTSRGVEWDSVGQRGITSAQLLDHYLPLALDEHDDVDVVMLSIGANDAKNLVSASRAVGNIVRIIDTLHQHYPNALVIASSLPAFHLFDTLAQPLRSIIAGHAQSIERSARPLVEARRFAVMTPPPPNYPPGFFASDGFHPSAEGYRIWAGFALDYVAGRGGFAHLASR</sequence>
<dbReference type="Gene3D" id="3.40.50.1110">
    <property type="entry name" value="SGNH hydrolase"/>
    <property type="match status" value="1"/>
</dbReference>
<dbReference type="RefSeq" id="WP_104912754.1">
    <property type="nucleotide sequence ID" value="NZ_CP026923.1"/>
</dbReference>
<reference evidence="2 3" key="1">
    <citation type="submission" date="2018-02" db="EMBL/GenBank/DDBJ databases">
        <title>Complete genome of the streamlined marine actinobacterium Pontimonas salivibrio CL-TW6 adapted to coastal planktonic lifestype.</title>
        <authorList>
            <person name="Cho B.C."/>
            <person name="Hardies S.C."/>
            <person name="Jang G.I."/>
            <person name="Hwang C.Y."/>
        </authorList>
    </citation>
    <scope>NUCLEOTIDE SEQUENCE [LARGE SCALE GENOMIC DNA]</scope>
    <source>
        <strain evidence="2 3">CL-TW6</strain>
    </source>
</reference>
<dbReference type="InterPro" id="IPR051532">
    <property type="entry name" value="Ester_Hydrolysis_Enzymes"/>
</dbReference>
<keyword evidence="2" id="KW-0378">Hydrolase</keyword>
<accession>A0A2L2BN56</accession>
<dbReference type="EMBL" id="CP026923">
    <property type="protein sequence ID" value="AVG23094.1"/>
    <property type="molecule type" value="Genomic_DNA"/>
</dbReference>
<proteinExistence type="predicted"/>
<dbReference type="KEGG" id="psai:C3B54_1187"/>
<organism evidence="2 3">
    <name type="scientific">Pontimonas salivibrio</name>
    <dbReference type="NCBI Taxonomy" id="1159327"/>
    <lineage>
        <taxon>Bacteria</taxon>
        <taxon>Bacillati</taxon>
        <taxon>Actinomycetota</taxon>
        <taxon>Actinomycetes</taxon>
        <taxon>Micrococcales</taxon>
        <taxon>Microbacteriaceae</taxon>
        <taxon>Pontimonas</taxon>
    </lineage>
</organism>
<gene>
    <name evidence="2" type="ORF">C3B54_1187</name>
</gene>
<dbReference type="CDD" id="cd01836">
    <property type="entry name" value="FeeA_FeeB_like"/>
    <property type="match status" value="1"/>
</dbReference>
<dbReference type="Pfam" id="PF13472">
    <property type="entry name" value="Lipase_GDSL_2"/>
    <property type="match status" value="1"/>
</dbReference>
<dbReference type="SUPFAM" id="SSF52266">
    <property type="entry name" value="SGNH hydrolase"/>
    <property type="match status" value="1"/>
</dbReference>
<dbReference type="InterPro" id="IPR036514">
    <property type="entry name" value="SGNH_hydro_sf"/>
</dbReference>
<protein>
    <submittedName>
        <fullName evidence="2">Lysophospholipase L1</fullName>
        <ecNumber evidence="2">3.1.1.5</ecNumber>
    </submittedName>
</protein>
<name>A0A2L2BN56_9MICO</name>
<dbReference type="OrthoDB" id="9804395at2"/>
<dbReference type="AlphaFoldDB" id="A0A2L2BN56"/>
<dbReference type="InterPro" id="IPR013830">
    <property type="entry name" value="SGNH_hydro"/>
</dbReference>
<dbReference type="PANTHER" id="PTHR30383:SF5">
    <property type="entry name" value="SGNH HYDROLASE-TYPE ESTERASE DOMAIN-CONTAINING PROTEIN"/>
    <property type="match status" value="1"/>
</dbReference>
<evidence type="ECO:0000259" key="1">
    <source>
        <dbReference type="Pfam" id="PF13472"/>
    </source>
</evidence>
<evidence type="ECO:0000313" key="3">
    <source>
        <dbReference type="Proteomes" id="UP000243077"/>
    </source>
</evidence>
<dbReference type="PANTHER" id="PTHR30383">
    <property type="entry name" value="THIOESTERASE 1/PROTEASE 1/LYSOPHOSPHOLIPASE L1"/>
    <property type="match status" value="1"/>
</dbReference>
<dbReference type="GO" id="GO:0004622">
    <property type="term" value="F:phosphatidylcholine lysophospholipase activity"/>
    <property type="evidence" value="ECO:0007669"/>
    <property type="project" value="UniProtKB-EC"/>
</dbReference>
<keyword evidence="3" id="KW-1185">Reference proteome</keyword>